<gene>
    <name evidence="2" type="ORF">B0A50_05279</name>
</gene>
<feature type="compositionally biased region" description="Polar residues" evidence="1">
    <location>
        <begin position="76"/>
        <end position="86"/>
    </location>
</feature>
<dbReference type="PANTHER" id="PTHR39472">
    <property type="entry name" value="EXPRESSED PROTEIN"/>
    <property type="match status" value="1"/>
</dbReference>
<dbReference type="EMBL" id="NAJL01000028">
    <property type="protein sequence ID" value="TKA26443.1"/>
    <property type="molecule type" value="Genomic_DNA"/>
</dbReference>
<protein>
    <submittedName>
        <fullName evidence="2">Uncharacterized protein</fullName>
    </submittedName>
</protein>
<organism evidence="2 3">
    <name type="scientific">Salinomyces thailandicus</name>
    <dbReference type="NCBI Taxonomy" id="706561"/>
    <lineage>
        <taxon>Eukaryota</taxon>
        <taxon>Fungi</taxon>
        <taxon>Dikarya</taxon>
        <taxon>Ascomycota</taxon>
        <taxon>Pezizomycotina</taxon>
        <taxon>Dothideomycetes</taxon>
        <taxon>Dothideomycetidae</taxon>
        <taxon>Mycosphaerellales</taxon>
        <taxon>Teratosphaeriaceae</taxon>
        <taxon>Salinomyces</taxon>
    </lineage>
</organism>
<dbReference type="OrthoDB" id="21214at2759"/>
<dbReference type="Proteomes" id="UP000308549">
    <property type="component" value="Unassembled WGS sequence"/>
</dbReference>
<dbReference type="AlphaFoldDB" id="A0A4U0TVP7"/>
<proteinExistence type="predicted"/>
<comment type="caution">
    <text evidence="2">The sequence shown here is derived from an EMBL/GenBank/DDBJ whole genome shotgun (WGS) entry which is preliminary data.</text>
</comment>
<dbReference type="PANTHER" id="PTHR39472:SF1">
    <property type="entry name" value="EXPRESSED PROTEIN"/>
    <property type="match status" value="1"/>
</dbReference>
<sequence length="249" mass="28127">MAQNNGLGPNGNAAMYAHAGMNNGAVSVMPSAGHYADMQTLMQHMESLTGWLQQNREDWLQLQDGLGMIEQRTHLAQQNHQPNDDPSPQHQQQHQQQQPTTTQLAAQLAAATTRIAHLEATLTTHATLQTLYEETLSDATERIRQYTFEQQHHVLVLHKHYTTLLAQSRNETIEAQLTHQAWQEHLGRLSGGVRAAMKAREEERRPWLGKVRGLREENRVLRRMVGWEPAGDESEEEEAEAREGSVEGV</sequence>
<evidence type="ECO:0000256" key="1">
    <source>
        <dbReference type="SAM" id="MobiDB-lite"/>
    </source>
</evidence>
<accession>A0A4U0TVP7</accession>
<keyword evidence="3" id="KW-1185">Reference proteome</keyword>
<evidence type="ECO:0000313" key="3">
    <source>
        <dbReference type="Proteomes" id="UP000308549"/>
    </source>
</evidence>
<name>A0A4U0TVP7_9PEZI</name>
<feature type="region of interest" description="Disordered" evidence="1">
    <location>
        <begin position="76"/>
        <end position="104"/>
    </location>
</feature>
<feature type="region of interest" description="Disordered" evidence="1">
    <location>
        <begin position="226"/>
        <end position="249"/>
    </location>
</feature>
<feature type="compositionally biased region" description="Low complexity" evidence="1">
    <location>
        <begin position="88"/>
        <end position="104"/>
    </location>
</feature>
<reference evidence="2 3" key="1">
    <citation type="submission" date="2017-03" db="EMBL/GenBank/DDBJ databases">
        <title>Genomes of endolithic fungi from Antarctica.</title>
        <authorList>
            <person name="Coleine C."/>
            <person name="Masonjones S."/>
            <person name="Stajich J.E."/>
        </authorList>
    </citation>
    <scope>NUCLEOTIDE SEQUENCE [LARGE SCALE GENOMIC DNA]</scope>
    <source>
        <strain evidence="2 3">CCFEE 6315</strain>
    </source>
</reference>
<feature type="compositionally biased region" description="Acidic residues" evidence="1">
    <location>
        <begin position="230"/>
        <end position="240"/>
    </location>
</feature>
<evidence type="ECO:0000313" key="2">
    <source>
        <dbReference type="EMBL" id="TKA26443.1"/>
    </source>
</evidence>